<dbReference type="InterPro" id="IPR015433">
    <property type="entry name" value="PI3/4_kinase"/>
</dbReference>
<reference evidence="6" key="1">
    <citation type="submission" date="2011-05" db="EMBL/GenBank/DDBJ databases">
        <title>The genome sequence of Vittaforma corneae strain ATCC 50505.</title>
        <authorList>
            <consortium name="The Broad Institute Genome Sequencing Platform"/>
            <person name="Cuomo C."/>
            <person name="Didier E."/>
            <person name="Bowers L."/>
            <person name="Young S.K."/>
            <person name="Zeng Q."/>
            <person name="Gargeya S."/>
            <person name="Fitzgerald M."/>
            <person name="Haas B."/>
            <person name="Abouelleil A."/>
            <person name="Alvarado L."/>
            <person name="Arachchi H.M."/>
            <person name="Berlin A."/>
            <person name="Chapman S.B."/>
            <person name="Gearin G."/>
            <person name="Goldberg J."/>
            <person name="Griggs A."/>
            <person name="Gujja S."/>
            <person name="Hansen M."/>
            <person name="Heiman D."/>
            <person name="Howarth C."/>
            <person name="Larimer J."/>
            <person name="Lui A."/>
            <person name="MacDonald P.J.P."/>
            <person name="McCowen C."/>
            <person name="Montmayeur A."/>
            <person name="Murphy C."/>
            <person name="Neiman D."/>
            <person name="Pearson M."/>
            <person name="Priest M."/>
            <person name="Roberts A."/>
            <person name="Saif S."/>
            <person name="Shea T."/>
            <person name="Sisk P."/>
            <person name="Stolte C."/>
            <person name="Sykes S."/>
            <person name="Wortman J."/>
            <person name="Nusbaum C."/>
            <person name="Birren B."/>
        </authorList>
    </citation>
    <scope>NUCLEOTIDE SEQUENCE [LARGE SCALE GENOMIC DNA]</scope>
    <source>
        <strain evidence="6">ATCC 50505</strain>
    </source>
</reference>
<evidence type="ECO:0000313" key="5">
    <source>
        <dbReference type="EMBL" id="ELA41663.1"/>
    </source>
</evidence>
<accession>L2GLB2</accession>
<name>L2GLB2_VITCO</name>
<dbReference type="HOGENOM" id="CLU_002446_6_1_1"/>
<evidence type="ECO:0000256" key="1">
    <source>
        <dbReference type="ARBA" id="ARBA00022679"/>
    </source>
</evidence>
<organism evidence="5 6">
    <name type="scientific">Vittaforma corneae (strain ATCC 50505)</name>
    <name type="common">Microsporidian parasite</name>
    <name type="synonym">Nosema corneum</name>
    <dbReference type="NCBI Taxonomy" id="993615"/>
    <lineage>
        <taxon>Eukaryota</taxon>
        <taxon>Fungi</taxon>
        <taxon>Fungi incertae sedis</taxon>
        <taxon>Microsporidia</taxon>
        <taxon>Nosematidae</taxon>
        <taxon>Vittaforma</taxon>
    </lineage>
</organism>
<dbReference type="VEuPathDB" id="MicrosporidiaDB:VICG_01296"/>
<keyword evidence="2" id="KW-0418">Kinase</keyword>
<evidence type="ECO:0000313" key="6">
    <source>
        <dbReference type="Proteomes" id="UP000011082"/>
    </source>
</evidence>
<evidence type="ECO:0000259" key="4">
    <source>
        <dbReference type="PROSITE" id="PS50290"/>
    </source>
</evidence>
<evidence type="ECO:0000256" key="3">
    <source>
        <dbReference type="SAM" id="MobiDB-lite"/>
    </source>
</evidence>
<dbReference type="InterPro" id="IPR000403">
    <property type="entry name" value="PI3/4_kinase_cat_dom"/>
</dbReference>
<dbReference type="GO" id="GO:0048015">
    <property type="term" value="P:phosphatidylinositol-mediated signaling"/>
    <property type="evidence" value="ECO:0007669"/>
    <property type="project" value="TreeGrafter"/>
</dbReference>
<dbReference type="PANTHER" id="PTHR10048:SF22">
    <property type="entry name" value="PHOSPHATIDYLINOSITOL 4-KINASE BETA"/>
    <property type="match status" value="1"/>
</dbReference>
<sequence>MLQDPSVQISKVSNIKYLTPIVLHDSNDRHYYISLLYRIANPGVHYILCRKLRSMNVREEIPQLVEIMLKGYTSSALSTNISSTSPISYPVYDLLIYNARKDRNFRIALFLRLKSVLGTVDESKASHCYFLCCDILDADSFESKKNVGIIYKRYRLAKSLRKKVASNRMLFSENGTSTSKDNGALMIENNTAENTSGIVSTNSGAILSKNSTLLRIRIRYILRNRTFSITRKQKSPTINGLMLYFAKSVLSLFNTQLFKELDEYSRIFNSKKNFKHLQFKSTCSKFKTNCHFLENLVEISSILKKIPVHLRQRTLRIYLELLNREMSNNIFNPLCSAKKILGFSLEHAKVLDSAENCPFIVICECADLGSTGHRPYSTDLKKAKGLVRQLEFLNDLGELGDVDGIKESLVVAIENALFHNFMNGDPLIDTVSMINLNINSDSAMHTNDDIYNSPTISTEPDDGEVDRSHLDKHGSLIKDREFANGLQIDMADSMGRPRSVCDNNSRMPSNEGETRNNIVEFNSGTIELSSDASNKSKQDSIDGGDISQIHNIEDSKISNESDAPTASVNLEIITTNQEYDELVANNSSSSITYSPYINETASGSSVYLSDDKNASLLSRWDERSFSSIREKVRRSTKYSKCSGWTICSFIVKSGNVLRHEYLAYQVLTQMKEIFIMENLPIYIRNYKIILVSDTTGLVETVNDAQSIHRVKFETKFKTLESYFKYLFDGDKFDIAKRNFLYSLVGYSLASYILQIKDRHNGNILIDGFGHIIHVDFGFTFGKHPGIISVENAPFKISSEYLELIDIEEFKSLFVKGFKALRKHNEKLSRMVEIMQDSGYYEKIAFAEFTDRLRLADSDKDLEIYCQGLVDRSIKSMRTMFYDQFQYLSNGYL</sequence>
<dbReference type="FunCoup" id="L2GLB2">
    <property type="interactions" value="176"/>
</dbReference>
<dbReference type="Gene3D" id="3.30.1010.10">
    <property type="entry name" value="Phosphatidylinositol 3-kinase Catalytic Subunit, Chain A, domain 4"/>
    <property type="match status" value="1"/>
</dbReference>
<dbReference type="OMA" id="IGMKDDK"/>
<dbReference type="Proteomes" id="UP000011082">
    <property type="component" value="Unassembled WGS sequence"/>
</dbReference>
<dbReference type="SUPFAM" id="SSF56112">
    <property type="entry name" value="Protein kinase-like (PK-like)"/>
    <property type="match status" value="1"/>
</dbReference>
<dbReference type="InterPro" id="IPR036940">
    <property type="entry name" value="PI3/4_kinase_cat_sf"/>
</dbReference>
<proteinExistence type="predicted"/>
<dbReference type="Gene3D" id="1.10.1070.11">
    <property type="entry name" value="Phosphatidylinositol 3-/4-kinase, catalytic domain"/>
    <property type="match status" value="1"/>
</dbReference>
<dbReference type="InterPro" id="IPR011009">
    <property type="entry name" value="Kinase-like_dom_sf"/>
</dbReference>
<dbReference type="GO" id="GO:0046854">
    <property type="term" value="P:phosphatidylinositol phosphate biosynthetic process"/>
    <property type="evidence" value="ECO:0007669"/>
    <property type="project" value="InterPro"/>
</dbReference>
<dbReference type="AlphaFoldDB" id="L2GLB2"/>
<gene>
    <name evidence="5" type="ORF">VICG_01296</name>
</gene>
<protein>
    <recommendedName>
        <fullName evidence="4">PI3K/PI4K catalytic domain-containing protein</fullName>
    </recommendedName>
</protein>
<feature type="region of interest" description="Disordered" evidence="3">
    <location>
        <begin position="493"/>
        <end position="516"/>
    </location>
</feature>
<keyword evidence="1" id="KW-0808">Transferase</keyword>
<dbReference type="InterPro" id="IPR018936">
    <property type="entry name" value="PI3/4_kinase_CS"/>
</dbReference>
<evidence type="ECO:0000256" key="2">
    <source>
        <dbReference type="ARBA" id="ARBA00022777"/>
    </source>
</evidence>
<dbReference type="GO" id="GO:0005737">
    <property type="term" value="C:cytoplasm"/>
    <property type="evidence" value="ECO:0007669"/>
    <property type="project" value="TreeGrafter"/>
</dbReference>
<dbReference type="STRING" id="993615.L2GLB2"/>
<dbReference type="GO" id="GO:0016020">
    <property type="term" value="C:membrane"/>
    <property type="evidence" value="ECO:0007669"/>
    <property type="project" value="TreeGrafter"/>
</dbReference>
<feature type="domain" description="PI3K/PI4K catalytic" evidence="4">
    <location>
        <begin position="618"/>
        <end position="877"/>
    </location>
</feature>
<dbReference type="SMART" id="SM00146">
    <property type="entry name" value="PI3Kc"/>
    <property type="match status" value="1"/>
</dbReference>
<dbReference type="RefSeq" id="XP_007604742.1">
    <property type="nucleotide sequence ID" value="XM_007604680.1"/>
</dbReference>
<dbReference type="PROSITE" id="PS50290">
    <property type="entry name" value="PI3_4_KINASE_3"/>
    <property type="match status" value="1"/>
</dbReference>
<dbReference type="GO" id="GO:0004430">
    <property type="term" value="F:1-phosphatidylinositol 4-kinase activity"/>
    <property type="evidence" value="ECO:0007669"/>
    <property type="project" value="TreeGrafter"/>
</dbReference>
<dbReference type="EMBL" id="JH370140">
    <property type="protein sequence ID" value="ELA41663.1"/>
    <property type="molecule type" value="Genomic_DNA"/>
</dbReference>
<dbReference type="PROSITE" id="PS00916">
    <property type="entry name" value="PI3_4_KINASE_2"/>
    <property type="match status" value="1"/>
</dbReference>
<dbReference type="GeneID" id="19882007"/>
<dbReference type="OrthoDB" id="10264149at2759"/>
<dbReference type="PANTHER" id="PTHR10048">
    <property type="entry name" value="PHOSPHATIDYLINOSITOL KINASE"/>
    <property type="match status" value="1"/>
</dbReference>
<keyword evidence="6" id="KW-1185">Reference proteome</keyword>
<dbReference type="InParanoid" id="L2GLB2"/>
<dbReference type="Pfam" id="PF00454">
    <property type="entry name" value="PI3_PI4_kinase"/>
    <property type="match status" value="1"/>
</dbReference>